<dbReference type="InterPro" id="IPR038417">
    <property type="entry name" value="Alpga-gal_N_sf"/>
</dbReference>
<dbReference type="Pfam" id="PF16874">
    <property type="entry name" value="Glyco_hydro_36C"/>
    <property type="match status" value="1"/>
</dbReference>
<evidence type="ECO:0000256" key="3">
    <source>
        <dbReference type="ARBA" id="ARBA00022801"/>
    </source>
</evidence>
<evidence type="ECO:0000259" key="9">
    <source>
        <dbReference type="Pfam" id="PF16874"/>
    </source>
</evidence>
<feature type="active site" description="Nucleophile" evidence="6">
    <location>
        <position position="517"/>
    </location>
</feature>
<dbReference type="Pfam" id="PF16875">
    <property type="entry name" value="Glyco_hydro_36N"/>
    <property type="match status" value="1"/>
</dbReference>
<feature type="active site" description="Proton donor" evidence="6">
    <location>
        <position position="579"/>
    </location>
</feature>
<comment type="similarity">
    <text evidence="5">Belongs to the glycosyl hydrolase.</text>
</comment>
<evidence type="ECO:0000256" key="8">
    <source>
        <dbReference type="SAM" id="MobiDB-lite"/>
    </source>
</evidence>
<dbReference type="OrthoDB" id="5795902at2759"/>
<feature type="binding site" evidence="7">
    <location>
        <begin position="515"/>
        <end position="519"/>
    </location>
    <ligand>
        <name>substrate</name>
    </ligand>
</feature>
<dbReference type="InterPro" id="IPR002252">
    <property type="entry name" value="Glyco_hydro_36"/>
</dbReference>
<feature type="region of interest" description="Disordered" evidence="8">
    <location>
        <begin position="1"/>
        <end position="26"/>
    </location>
</feature>
<gene>
    <name evidence="11" type="ORF">A1Q1_08190</name>
</gene>
<dbReference type="Gene3D" id="3.20.20.70">
    <property type="entry name" value="Aldolase class I"/>
    <property type="match status" value="1"/>
</dbReference>
<feature type="domain" description="Glycosyl hydrolase family 36 N-terminal" evidence="10">
    <location>
        <begin position="57"/>
        <end position="306"/>
    </location>
</feature>
<sequence>MTQLDHIPGVPSASSPRCRPKMTTNIKPAHDPVTVTDGYRFHLRTPSSSYVFHETYGDLMADHWGSLLTSPYAIEEPDSEPPGWMTIQRRREFPTLGSGDFRTPALVLAAHDGCESYSFAFDGHKVHRGKPSLPGMPCTFGKEGDVTTLEVRMKDTANNVVVRLFYAVWHGHDVVSRWMEIENRGEKEITVKKASQGTDLPNEEWELAYTYGNWAGERRVHRKPVGHGMQGGARADDSFQSLAGYTSHLFGQEYLLLPPSTTETSGPAWGFAHIYSGSFEAQIERDFNGHVRCLFGINPQHLAYPLPAGSSFTTPELVLAYSPSGGVGQLSRNLHRFWKQHLLNQDWVHRPRPTLVNNWEATYFDLDEKKLLPIAERGAELGIQLFVLDDGWFGRKYPRTSDKQGLGDWVVNKERFPHGLDEFGRKVTSLALGSTDGHHKTKKHMQFGLWVEPEMVSRRSALYEEHPEWVLRAPRTEPTETRHQLVLDLGQRAVQDYIISSISALLDSAPVSYVKWDNNRGMHELPRPSAMHDYQLGLYRVLSTLTSRYPKVLWEGCASGGGRLDLALSAYFSQHWTSDNTDALDRIAIQFGSSLFFPPSLMGAHVSVVPNHQTSRTTPFAFRAHVALMAGSFGFELDVTKLPKEDAKQVPQFVAMARELNDLVLKGDWYRLNNPWESNWPAGMFLSQDGREGVVFWFQVRDHTRGDVAPPLKLQGLDPKLEYKLDGKKYAGSDLVYTGISIREHGDYRSRVMRLERL</sequence>
<evidence type="ECO:0000313" key="11">
    <source>
        <dbReference type="EMBL" id="EJT50638.1"/>
    </source>
</evidence>
<reference evidence="11 12" key="1">
    <citation type="journal article" date="2012" name="Eukaryot. Cell">
        <title>Draft genome sequence of CBS 2479, the standard type strain of Trichosporon asahii.</title>
        <authorList>
            <person name="Yang R.Y."/>
            <person name="Li H.T."/>
            <person name="Zhu H."/>
            <person name="Zhou G.P."/>
            <person name="Wang M."/>
            <person name="Wang L."/>
        </authorList>
    </citation>
    <scope>NUCLEOTIDE SEQUENCE [LARGE SCALE GENOMIC DNA]</scope>
    <source>
        <strain evidence="12">ATCC 90039 / CBS 2479 / JCM 2466 / KCTC 7840 / NCYC 2677 / UAMH 7654</strain>
    </source>
</reference>
<comment type="catalytic activity">
    <reaction evidence="1 5">
        <text>Hydrolysis of terminal, non-reducing alpha-D-galactose residues in alpha-D-galactosides, including galactose oligosaccharides, galactomannans and galactolipids.</text>
        <dbReference type="EC" id="3.2.1.22"/>
    </reaction>
</comment>
<dbReference type="InterPro" id="IPR050985">
    <property type="entry name" value="Alpha-glycosidase_related"/>
</dbReference>
<dbReference type="VEuPathDB" id="FungiDB:A1Q1_08190"/>
<dbReference type="Gene3D" id="2.70.98.60">
    <property type="entry name" value="alpha-galactosidase from lactobacil brevis"/>
    <property type="match status" value="1"/>
</dbReference>
<dbReference type="PANTHER" id="PTHR43053">
    <property type="entry name" value="GLYCOSIDASE FAMILY 31"/>
    <property type="match status" value="1"/>
</dbReference>
<dbReference type="HOGENOM" id="CLU_009640_2_1_1"/>
<evidence type="ECO:0000256" key="6">
    <source>
        <dbReference type="PIRSR" id="PIRSR005536-1"/>
    </source>
</evidence>
<dbReference type="GeneID" id="25991702"/>
<keyword evidence="3 5" id="KW-0378">Hydrolase</keyword>
<feature type="binding site" evidence="7">
    <location>
        <position position="579"/>
    </location>
    <ligand>
        <name>substrate</name>
    </ligand>
</feature>
<dbReference type="GO" id="GO:0016052">
    <property type="term" value="P:carbohydrate catabolic process"/>
    <property type="evidence" value="ECO:0007669"/>
    <property type="project" value="InterPro"/>
</dbReference>
<dbReference type="GO" id="GO:0004557">
    <property type="term" value="F:alpha-galactosidase activity"/>
    <property type="evidence" value="ECO:0007669"/>
    <property type="project" value="UniProtKB-UniRule"/>
</dbReference>
<organism evidence="11 12">
    <name type="scientific">Trichosporon asahii var. asahii (strain ATCC 90039 / CBS 2479 / JCM 2466 / KCTC 7840 / NBRC 103889/ NCYC 2677 / UAMH 7654)</name>
    <name type="common">Yeast</name>
    <dbReference type="NCBI Taxonomy" id="1186058"/>
    <lineage>
        <taxon>Eukaryota</taxon>
        <taxon>Fungi</taxon>
        <taxon>Dikarya</taxon>
        <taxon>Basidiomycota</taxon>
        <taxon>Agaricomycotina</taxon>
        <taxon>Tremellomycetes</taxon>
        <taxon>Trichosporonales</taxon>
        <taxon>Trichosporonaceae</taxon>
        <taxon>Trichosporon</taxon>
    </lineage>
</organism>
<dbReference type="CDD" id="cd14791">
    <property type="entry name" value="GH36"/>
    <property type="match status" value="1"/>
</dbReference>
<evidence type="ECO:0000256" key="7">
    <source>
        <dbReference type="PIRSR" id="PIRSR005536-2"/>
    </source>
</evidence>
<dbReference type="KEGG" id="tasa:A1Q1_08190"/>
<dbReference type="InterPro" id="IPR017853">
    <property type="entry name" value="GH"/>
</dbReference>
<comment type="function">
    <text evidence="5">Hydrolyzes a variety of simple alpha-D-galactoside as well as more complex molecules such as oligosaccharides and polysaccharides.</text>
</comment>
<evidence type="ECO:0000256" key="4">
    <source>
        <dbReference type="ARBA" id="ARBA00023295"/>
    </source>
</evidence>
<proteinExistence type="inferred from homology"/>
<dbReference type="InterPro" id="IPR031705">
    <property type="entry name" value="Glyco_hydro_36_C"/>
</dbReference>
<protein>
    <recommendedName>
        <fullName evidence="2 5">Alpha-galactosidase</fullName>
        <ecNumber evidence="2 5">3.2.1.22</ecNumber>
    </recommendedName>
</protein>
<feature type="binding site" evidence="7">
    <location>
        <position position="557"/>
    </location>
    <ligand>
        <name>substrate</name>
    </ligand>
</feature>
<feature type="binding site" evidence="7">
    <location>
        <begin position="389"/>
        <end position="390"/>
    </location>
    <ligand>
        <name>substrate</name>
    </ligand>
</feature>
<feature type="binding site" evidence="7">
    <location>
        <position position="482"/>
    </location>
    <ligand>
        <name>substrate</name>
    </ligand>
</feature>
<feature type="domain" description="Glycosyl hydrolase family 36 C-terminal" evidence="9">
    <location>
        <begin position="680"/>
        <end position="755"/>
    </location>
</feature>
<dbReference type="PANTHER" id="PTHR43053:SF3">
    <property type="entry name" value="ALPHA-GALACTOSIDASE C-RELATED"/>
    <property type="match status" value="1"/>
</dbReference>
<dbReference type="PIRSF" id="PIRSF005536">
    <property type="entry name" value="Agal"/>
    <property type="match status" value="1"/>
</dbReference>
<dbReference type="SUPFAM" id="SSF51445">
    <property type="entry name" value="(Trans)glycosidases"/>
    <property type="match status" value="1"/>
</dbReference>
<dbReference type="RefSeq" id="XP_014181812.1">
    <property type="nucleotide sequence ID" value="XM_014326337.1"/>
</dbReference>
<comment type="caution">
    <text evidence="11">The sequence shown here is derived from an EMBL/GenBank/DDBJ whole genome shotgun (WGS) entry which is preliminary data.</text>
</comment>
<dbReference type="FunFam" id="3.20.20.70:FF:000118">
    <property type="entry name" value="Alpha-galactosidase"/>
    <property type="match status" value="1"/>
</dbReference>
<dbReference type="EMBL" id="ALBS01000096">
    <property type="protein sequence ID" value="EJT50638.1"/>
    <property type="molecule type" value="Genomic_DNA"/>
</dbReference>
<keyword evidence="4 5" id="KW-0326">Glycosidase</keyword>
<name>J5R4D5_TRIAS</name>
<dbReference type="PRINTS" id="PR00743">
    <property type="entry name" value="GLHYDRLASE36"/>
</dbReference>
<dbReference type="Proteomes" id="UP000002748">
    <property type="component" value="Unassembled WGS sequence"/>
</dbReference>
<dbReference type="InterPro" id="IPR013785">
    <property type="entry name" value="Aldolase_TIM"/>
</dbReference>
<dbReference type="Gene3D" id="2.60.40.1180">
    <property type="entry name" value="Golgi alpha-mannosidase II"/>
    <property type="match status" value="1"/>
</dbReference>
<accession>J5R4D5</accession>
<feature type="binding site" evidence="7">
    <location>
        <position position="214"/>
    </location>
    <ligand>
        <name>substrate</name>
    </ligand>
</feature>
<evidence type="ECO:0000256" key="2">
    <source>
        <dbReference type="ARBA" id="ARBA00012755"/>
    </source>
</evidence>
<dbReference type="InterPro" id="IPR031704">
    <property type="entry name" value="Glyco_hydro_36_N"/>
</dbReference>
<dbReference type="AlphaFoldDB" id="J5R4D5"/>
<dbReference type="Pfam" id="PF02065">
    <property type="entry name" value="Melibiase"/>
    <property type="match status" value="1"/>
</dbReference>
<evidence type="ECO:0000256" key="1">
    <source>
        <dbReference type="ARBA" id="ARBA00001255"/>
    </source>
</evidence>
<evidence type="ECO:0000259" key="10">
    <source>
        <dbReference type="Pfam" id="PF16875"/>
    </source>
</evidence>
<evidence type="ECO:0000313" key="12">
    <source>
        <dbReference type="Proteomes" id="UP000002748"/>
    </source>
</evidence>
<evidence type="ECO:0000256" key="5">
    <source>
        <dbReference type="PIRNR" id="PIRNR005536"/>
    </source>
</evidence>
<dbReference type="EC" id="3.2.1.22" evidence="2 5"/>
<dbReference type="InterPro" id="IPR013780">
    <property type="entry name" value="Glyco_hydro_b"/>
</dbReference>